<dbReference type="GO" id="GO:0015990">
    <property type="term" value="P:electron transport coupled proton transport"/>
    <property type="evidence" value="ECO:0007669"/>
    <property type="project" value="TreeGrafter"/>
</dbReference>
<evidence type="ECO:0000256" key="5">
    <source>
        <dbReference type="ARBA" id="ARBA00022448"/>
    </source>
</evidence>
<dbReference type="InterPro" id="IPR001750">
    <property type="entry name" value="ND/Mrp_TM"/>
</dbReference>
<feature type="transmembrane region" description="Helical" evidence="16">
    <location>
        <begin position="378"/>
        <end position="411"/>
    </location>
</feature>
<keyword evidence="5 16" id="KW-0813">Transport</keyword>
<dbReference type="InterPro" id="IPR003918">
    <property type="entry name" value="NADH_UbQ_OxRdtase"/>
</dbReference>
<evidence type="ECO:0000256" key="4">
    <source>
        <dbReference type="ARBA" id="ARBA00021006"/>
    </source>
</evidence>
<dbReference type="GO" id="GO:0008137">
    <property type="term" value="F:NADH dehydrogenase (ubiquinone) activity"/>
    <property type="evidence" value="ECO:0007669"/>
    <property type="project" value="UniProtKB-UniRule"/>
</dbReference>
<keyword evidence="7 16" id="KW-0812">Transmembrane</keyword>
<dbReference type="PRINTS" id="PR01437">
    <property type="entry name" value="NUOXDRDTASE4"/>
</dbReference>
<feature type="transmembrane region" description="Helical" evidence="16">
    <location>
        <begin position="227"/>
        <end position="247"/>
    </location>
</feature>
<dbReference type="PANTHER" id="PTHR43507:SF20">
    <property type="entry name" value="NADH-UBIQUINONE OXIDOREDUCTASE CHAIN 4"/>
    <property type="match status" value="1"/>
</dbReference>
<feature type="transmembrane region" description="Helical" evidence="16">
    <location>
        <begin position="91"/>
        <end position="119"/>
    </location>
</feature>
<evidence type="ECO:0000313" key="18">
    <source>
        <dbReference type="EMBL" id="ABF60120.1"/>
    </source>
</evidence>
<evidence type="ECO:0000256" key="12">
    <source>
        <dbReference type="ARBA" id="ARBA00023075"/>
    </source>
</evidence>
<comment type="catalytic activity">
    <reaction evidence="15 16">
        <text>a ubiquinone + NADH + 5 H(+)(in) = a ubiquinol + NAD(+) + 4 H(+)(out)</text>
        <dbReference type="Rhea" id="RHEA:29091"/>
        <dbReference type="Rhea" id="RHEA-COMP:9565"/>
        <dbReference type="Rhea" id="RHEA-COMP:9566"/>
        <dbReference type="ChEBI" id="CHEBI:15378"/>
        <dbReference type="ChEBI" id="CHEBI:16389"/>
        <dbReference type="ChEBI" id="CHEBI:17976"/>
        <dbReference type="ChEBI" id="CHEBI:57540"/>
        <dbReference type="ChEBI" id="CHEBI:57945"/>
        <dbReference type="EC" id="7.1.1.2"/>
    </reaction>
</comment>
<accession>Q06SB8</accession>
<evidence type="ECO:0000256" key="16">
    <source>
        <dbReference type="RuleBase" id="RU003297"/>
    </source>
</evidence>
<evidence type="ECO:0000259" key="17">
    <source>
        <dbReference type="Pfam" id="PF00361"/>
    </source>
</evidence>
<keyword evidence="11 16" id="KW-0520">NAD</keyword>
<evidence type="ECO:0000256" key="1">
    <source>
        <dbReference type="ARBA" id="ARBA00004225"/>
    </source>
</evidence>
<feature type="transmembrane region" description="Helical" evidence="16">
    <location>
        <begin position="342"/>
        <end position="366"/>
    </location>
</feature>
<comment type="subcellular location">
    <subcellularLocation>
        <location evidence="1 16">Mitochondrion membrane</location>
        <topology evidence="1 16">Multi-pass membrane protein</topology>
    </subcellularLocation>
</comment>
<evidence type="ECO:0000256" key="7">
    <source>
        <dbReference type="ARBA" id="ARBA00022692"/>
    </source>
</evidence>
<dbReference type="PANTHER" id="PTHR43507">
    <property type="entry name" value="NADH-UBIQUINONE OXIDOREDUCTASE CHAIN 4"/>
    <property type="match status" value="1"/>
</dbReference>
<evidence type="ECO:0000256" key="14">
    <source>
        <dbReference type="ARBA" id="ARBA00023136"/>
    </source>
</evidence>
<evidence type="ECO:0000256" key="10">
    <source>
        <dbReference type="ARBA" id="ARBA00022989"/>
    </source>
</evidence>
<dbReference type="GO" id="GO:0042773">
    <property type="term" value="P:ATP synthesis coupled electron transport"/>
    <property type="evidence" value="ECO:0007669"/>
    <property type="project" value="InterPro"/>
</dbReference>
<dbReference type="EC" id="7.1.1.2" evidence="3 16"/>
<feature type="transmembrane region" description="Helical" evidence="16">
    <location>
        <begin position="432"/>
        <end position="450"/>
    </location>
</feature>
<dbReference type="Pfam" id="PF00361">
    <property type="entry name" value="Proton_antipo_M"/>
    <property type="match status" value="1"/>
</dbReference>
<feature type="transmembrane region" description="Helical" evidence="16">
    <location>
        <begin position="60"/>
        <end position="79"/>
    </location>
</feature>
<keyword evidence="12 16" id="KW-0830">Ubiquinone</keyword>
<dbReference type="GO" id="GO:0003954">
    <property type="term" value="F:NADH dehydrogenase activity"/>
    <property type="evidence" value="ECO:0007669"/>
    <property type="project" value="TreeGrafter"/>
</dbReference>
<keyword evidence="10 16" id="KW-1133">Transmembrane helix</keyword>
<keyword evidence="14 16" id="KW-0472">Membrane</keyword>
<sequence>MEGLCLLPSSLALFLIVLGSYNLQMLVGLLTICLLFFLGNIDLSLEFIELTSFFFMADEMSLLMFLMSLLVVKMSVWASESELNSNLNFGWISICFQSTSVICLVAFSCVNLFSFFIAYEMSVIPMVALIIFWGAQPERMGAVMVMIIYTLLGSVPLLVLILWWWTSMGSDSMVVNDIMLYQNLEESTFPMSDLMILGIISFLVKSPMYGVHGWLPKAHVEAPVSGSMILAGILLKLGGYGLIRFMWCFNVEVNFFTNLTMVLSAIGACIASLACLNQSDLKRLIAFSSVSHMGMVLSSVMSMSDVGVKVGVFMMFAHGLSSPCLFYLMSEVSVNRKSRSSIVCKGFLVMDPMISLVWFIMSSLNLGCPPSISYFSEIFIVSVVLFYSYWLMILALVSFLAGLFSMVLFCSINHGSKSWKMDYKQVGSSRPFVVNLFSALVSFFWFFVLWNAM</sequence>
<evidence type="ECO:0000256" key="3">
    <source>
        <dbReference type="ARBA" id="ARBA00012944"/>
    </source>
</evidence>
<evidence type="ECO:0000256" key="13">
    <source>
        <dbReference type="ARBA" id="ARBA00023128"/>
    </source>
</evidence>
<comment type="function">
    <text evidence="16">Core subunit of the mitochondrial membrane respiratory chain NADH dehydrogenase (Complex I) which catalyzes electron transfer from NADH through the respiratory chain, using ubiquinone as an electron acceptor. Essential for the catalytic activity and assembly of complex I.</text>
</comment>
<evidence type="ECO:0000256" key="15">
    <source>
        <dbReference type="ARBA" id="ARBA00049551"/>
    </source>
</evidence>
<evidence type="ECO:0000256" key="8">
    <source>
        <dbReference type="ARBA" id="ARBA00022967"/>
    </source>
</evidence>
<evidence type="ECO:0000256" key="9">
    <source>
        <dbReference type="ARBA" id="ARBA00022982"/>
    </source>
</evidence>
<dbReference type="AlphaFoldDB" id="Q06SB8"/>
<dbReference type="EMBL" id="DQ632742">
    <property type="protein sequence ID" value="ABF60120.1"/>
    <property type="molecule type" value="Genomic_DNA"/>
</dbReference>
<evidence type="ECO:0000256" key="2">
    <source>
        <dbReference type="ARBA" id="ARBA00009025"/>
    </source>
</evidence>
<gene>
    <name evidence="18" type="primary">ND4</name>
</gene>
<keyword evidence="13 16" id="KW-0496">Mitochondrion</keyword>
<comment type="similarity">
    <text evidence="2 16">Belongs to the complex I subunit 4 family.</text>
</comment>
<reference evidence="18" key="1">
    <citation type="journal article" date="2006" name="Front. Zool.">
        <title>The complete sequences and gene organisation of the mitochondrial genomes of the heterodont bivalves Acanthocardia tuberculata and Hiatella arctica--and the first record for a putative Atpase subunit 8 gene in marine bivalves.</title>
        <authorList>
            <person name="Dreyer H."/>
            <person name="Steiner G."/>
        </authorList>
    </citation>
    <scope>NUCLEOTIDE SEQUENCE</scope>
</reference>
<protein>
    <recommendedName>
        <fullName evidence="4 16">NADH-ubiquinone oxidoreductase chain 4</fullName>
        <ecNumber evidence="3 16">7.1.1.2</ecNumber>
    </recommendedName>
</protein>
<evidence type="ECO:0000256" key="11">
    <source>
        <dbReference type="ARBA" id="ARBA00023027"/>
    </source>
</evidence>
<feature type="transmembrane region" description="Helical" evidence="16">
    <location>
        <begin position="194"/>
        <end position="215"/>
    </location>
</feature>
<geneLocation type="mitochondrion" evidence="18"/>
<keyword evidence="6 16" id="KW-0679">Respiratory chain</keyword>
<feature type="transmembrane region" description="Helical" evidence="16">
    <location>
        <begin position="259"/>
        <end position="277"/>
    </location>
</feature>
<keyword evidence="9 16" id="KW-0249">Electron transport</keyword>
<keyword evidence="8" id="KW-1278">Translocase</keyword>
<feature type="domain" description="NADH:quinone oxidoreductase/Mrp antiporter transmembrane" evidence="17">
    <location>
        <begin position="111"/>
        <end position="397"/>
    </location>
</feature>
<feature type="transmembrane region" description="Helical" evidence="16">
    <location>
        <begin position="310"/>
        <end position="330"/>
    </location>
</feature>
<proteinExistence type="inferred from homology"/>
<dbReference type="GO" id="GO:0031966">
    <property type="term" value="C:mitochondrial membrane"/>
    <property type="evidence" value="ECO:0007669"/>
    <property type="project" value="UniProtKB-SubCell"/>
</dbReference>
<feature type="transmembrane region" description="Helical" evidence="16">
    <location>
        <begin position="284"/>
        <end position="304"/>
    </location>
</feature>
<feature type="transmembrane region" description="Helical" evidence="16">
    <location>
        <begin position="140"/>
        <end position="165"/>
    </location>
</feature>
<organism evidence="18">
    <name type="scientific">Hiatella arctica</name>
    <dbReference type="NCBI Taxonomy" id="120431"/>
    <lineage>
        <taxon>Eukaryota</taxon>
        <taxon>Metazoa</taxon>
        <taxon>Spiralia</taxon>
        <taxon>Lophotrochozoa</taxon>
        <taxon>Mollusca</taxon>
        <taxon>Bivalvia</taxon>
        <taxon>Autobranchia</taxon>
        <taxon>Heteroconchia</taxon>
        <taxon>Euheterodonta</taxon>
        <taxon>Imparidentia</taxon>
        <taxon>Adapedonta</taxon>
        <taxon>Hiatelloidea</taxon>
        <taxon>Hiatellidae</taxon>
        <taxon>Hiatella</taxon>
    </lineage>
</organism>
<name>Q06SB8_9BIVA</name>
<evidence type="ECO:0000256" key="6">
    <source>
        <dbReference type="ARBA" id="ARBA00022660"/>
    </source>
</evidence>
<dbReference type="GO" id="GO:0048039">
    <property type="term" value="F:ubiquinone binding"/>
    <property type="evidence" value="ECO:0007669"/>
    <property type="project" value="TreeGrafter"/>
</dbReference>